<feature type="compositionally biased region" description="Polar residues" evidence="1">
    <location>
        <begin position="26"/>
        <end position="36"/>
    </location>
</feature>
<evidence type="ECO:0000256" key="1">
    <source>
        <dbReference type="SAM" id="MobiDB-lite"/>
    </source>
</evidence>
<evidence type="ECO:0000313" key="3">
    <source>
        <dbReference type="RefSeq" id="XP_056688490.1"/>
    </source>
</evidence>
<keyword evidence="2" id="KW-1185">Reference proteome</keyword>
<protein>
    <submittedName>
        <fullName evidence="3">Verprolin-like</fullName>
    </submittedName>
</protein>
<name>A0ABM3QYQ7_SPIOL</name>
<proteinExistence type="predicted"/>
<dbReference type="GeneID" id="130463394"/>
<accession>A0ABM3QYQ7</accession>
<reference evidence="2" key="1">
    <citation type="journal article" date="2021" name="Nat. Commun.">
        <title>Genomic analyses provide insights into spinach domestication and the genetic basis of agronomic traits.</title>
        <authorList>
            <person name="Cai X."/>
            <person name="Sun X."/>
            <person name="Xu C."/>
            <person name="Sun H."/>
            <person name="Wang X."/>
            <person name="Ge C."/>
            <person name="Zhang Z."/>
            <person name="Wang Q."/>
            <person name="Fei Z."/>
            <person name="Jiao C."/>
            <person name="Wang Q."/>
        </authorList>
    </citation>
    <scope>NUCLEOTIDE SEQUENCE [LARGE SCALE GENOMIC DNA]</scope>
    <source>
        <strain evidence="2">cv. Varoflay</strain>
    </source>
</reference>
<reference evidence="3" key="2">
    <citation type="submission" date="2025-08" db="UniProtKB">
        <authorList>
            <consortium name="RefSeq"/>
        </authorList>
    </citation>
    <scope>IDENTIFICATION</scope>
    <source>
        <tissue evidence="3">Leaf</tissue>
    </source>
</reference>
<feature type="compositionally biased region" description="Basic and acidic residues" evidence="1">
    <location>
        <begin position="1"/>
        <end position="10"/>
    </location>
</feature>
<organism evidence="2 3">
    <name type="scientific">Spinacia oleracea</name>
    <name type="common">Spinach</name>
    <dbReference type="NCBI Taxonomy" id="3562"/>
    <lineage>
        <taxon>Eukaryota</taxon>
        <taxon>Viridiplantae</taxon>
        <taxon>Streptophyta</taxon>
        <taxon>Embryophyta</taxon>
        <taxon>Tracheophyta</taxon>
        <taxon>Spermatophyta</taxon>
        <taxon>Magnoliopsida</taxon>
        <taxon>eudicotyledons</taxon>
        <taxon>Gunneridae</taxon>
        <taxon>Pentapetalae</taxon>
        <taxon>Caryophyllales</taxon>
        <taxon>Chenopodiaceae</taxon>
        <taxon>Chenopodioideae</taxon>
        <taxon>Anserineae</taxon>
        <taxon>Spinacia</taxon>
    </lineage>
</organism>
<gene>
    <name evidence="3" type="primary">LOC130463394</name>
</gene>
<evidence type="ECO:0000313" key="2">
    <source>
        <dbReference type="Proteomes" id="UP000813463"/>
    </source>
</evidence>
<sequence length="244" mass="25865">MGLELGRGKSEIPNQIAKKEIDFSPPGNSNSGTRGNVEQHEVVDVDVNQVEFLSPDSPPSSGFSKGVDVDSRDPGSSYDVHLQPLSPQVGMTTSTMVTAPASAPVSRPLPPPMVTMSMPLPVTLPAQGSTPAIQMPWDQLFSQQVAQPVANLVTSAPGAPPQLMTVPLASQAPQAAFPNANAQMRPDSSRNYSPYTPLNRYPCYSRNAPLHATSGAAVHSSPTSWRIPAEYLLSTSPSQPSRNV</sequence>
<feature type="region of interest" description="Disordered" evidence="1">
    <location>
        <begin position="1"/>
        <end position="76"/>
    </location>
</feature>
<dbReference type="Proteomes" id="UP000813463">
    <property type="component" value="Chromosome 1"/>
</dbReference>
<dbReference type="RefSeq" id="XP_056688490.1">
    <property type="nucleotide sequence ID" value="XM_056832512.1"/>
</dbReference>